<dbReference type="InterPro" id="IPR007110">
    <property type="entry name" value="Ig-like_dom"/>
</dbReference>
<dbReference type="PANTHER" id="PTHR24148:SF73">
    <property type="entry name" value="HET DOMAIN PROTEIN (AFU_ORTHOLOGUE AFUA_8G01020)"/>
    <property type="match status" value="1"/>
</dbReference>
<organism evidence="2 3">
    <name type="scientific">Beauveria bassiana</name>
    <name type="common">White muscardine disease fungus</name>
    <name type="synonym">Tritirachium shiotae</name>
    <dbReference type="NCBI Taxonomy" id="176275"/>
    <lineage>
        <taxon>Eukaryota</taxon>
        <taxon>Fungi</taxon>
        <taxon>Dikarya</taxon>
        <taxon>Ascomycota</taxon>
        <taxon>Pezizomycotina</taxon>
        <taxon>Sordariomycetes</taxon>
        <taxon>Hypocreomycetidae</taxon>
        <taxon>Hypocreales</taxon>
        <taxon>Cordycipitaceae</taxon>
        <taxon>Beauveria</taxon>
    </lineage>
</organism>
<dbReference type="Pfam" id="PF06985">
    <property type="entry name" value="HET"/>
    <property type="match status" value="1"/>
</dbReference>
<protein>
    <recommendedName>
        <fullName evidence="1">Ig-like domain-containing protein</fullName>
    </recommendedName>
</protein>
<dbReference type="Proteomes" id="UP000237441">
    <property type="component" value="Unassembled WGS sequence"/>
</dbReference>
<dbReference type="PANTHER" id="PTHR24148">
    <property type="entry name" value="ANKYRIN REPEAT DOMAIN-CONTAINING PROTEIN 39 HOMOLOG-RELATED"/>
    <property type="match status" value="1"/>
</dbReference>
<proteinExistence type="predicted"/>
<feature type="domain" description="Ig-like" evidence="1">
    <location>
        <begin position="492"/>
        <end position="561"/>
    </location>
</feature>
<dbReference type="InterPro" id="IPR010730">
    <property type="entry name" value="HET"/>
</dbReference>
<dbReference type="PROSITE" id="PS50835">
    <property type="entry name" value="IG_LIKE"/>
    <property type="match status" value="1"/>
</dbReference>
<dbReference type="InterPro" id="IPR052895">
    <property type="entry name" value="HetReg/Transcr_Mod"/>
</dbReference>
<dbReference type="AlphaFoldDB" id="A0A2S7Y629"/>
<dbReference type="OrthoDB" id="2157530at2759"/>
<evidence type="ECO:0000313" key="2">
    <source>
        <dbReference type="EMBL" id="PQK11590.1"/>
    </source>
</evidence>
<reference evidence="2 3" key="1">
    <citation type="submission" date="2016-07" db="EMBL/GenBank/DDBJ databases">
        <title>Comparative genomics of the entomopathogenic fungus Beauveria bassiana.</title>
        <authorList>
            <person name="Valero Jimenez C.A."/>
            <person name="Zwaan B.J."/>
            <person name="Van Kan J.A."/>
            <person name="Takken W."/>
            <person name="Debets A.J."/>
            <person name="Schoustra S.E."/>
            <person name="Koenraadt C.J."/>
        </authorList>
    </citation>
    <scope>NUCLEOTIDE SEQUENCE [LARGE SCALE GENOMIC DNA]</scope>
    <source>
        <strain evidence="2 3">ARSEF 8028</strain>
    </source>
</reference>
<comment type="caution">
    <text evidence="2">The sequence shown here is derived from an EMBL/GenBank/DDBJ whole genome shotgun (WGS) entry which is preliminary data.</text>
</comment>
<gene>
    <name evidence="2" type="ORF">BB8028_0003g02140</name>
</gene>
<evidence type="ECO:0000313" key="3">
    <source>
        <dbReference type="Proteomes" id="UP000237441"/>
    </source>
</evidence>
<dbReference type="EMBL" id="JRHA01000003">
    <property type="protein sequence ID" value="PQK11590.1"/>
    <property type="molecule type" value="Genomic_DNA"/>
</dbReference>
<sequence length="684" mass="76564">MATFRLIDIITWTVQVFEIGQSPPYLAISHAWSDRVFPKQLPLAPSFGSAAIQQTLAKRALPHVRHCWVDLFCILQDSDQDMCEQIPLMGRIYGDAQAVLVILTSTLRLTQAQVDHGTAQLDDALAVWHAEAWTDDGPRRRWTRGAGRAALVHAMDVLARFTDAAWGTRVWTLQEYLLATELVWIGADLEPVSVRDELFAAIPHLCEELGISECARRRGDDDDDDSNPATARYERLFSHFAGMAARRTGATDRTRVMEMLGNRAAFLPVDEVYGAMAVSTVEIAVRPGEPREDAWRRWTETALEAGHLRWLMVPPAVLTPEEAAGLTCAEVVCAKRHLLSSASGLDTVTPYGPMAVSEGTVLMTARPVGACTLLRELGPVHRGSNGWVHRDLTLILYAKGNWFSAVDVAVAFGAGRYSNKQLLMIAQTLVNNYERALRCIDQHTERAFYPLFPSERSWSVWADFMQLQSQCVMDTLNFGFGYLIRVAASPVPFVTVLVTGGRRPQGELVALDCNARGSDGRHKLLVGEKPEVEAREEQPSGANVPWHKAGVTISVGQDYACGWNDLPLVEISIGGSNCHICQQTSVSWSKHPTHYRTRSLGGDDARTIRRRLRKRRRDDARRRNIRRIVRSTRKKTSNSARVCNQYTWRVVQDWRKLMIQNMESKPRVQSCCRVLLSYKSGCSC</sequence>
<evidence type="ECO:0000259" key="1">
    <source>
        <dbReference type="PROSITE" id="PS50835"/>
    </source>
</evidence>
<accession>A0A2S7Y629</accession>
<name>A0A2S7Y629_BEABA</name>